<dbReference type="Proteomes" id="UP000244722">
    <property type="component" value="Unassembled WGS sequence"/>
</dbReference>
<accession>A0A2T7A6M1</accession>
<sequence length="113" mass="12170">MSSPLCSAALTPSHMATFCATNTSSSIPMSLERSPNSAVLNLVSAPEADFSSLVRPPAPGSLKYLQRYPWGIFPLTTKGQPETAHESAGGLTLVESDKAFRKMKEELRVCRIT</sequence>
<dbReference type="EMBL" id="NESQ01000014">
    <property type="protein sequence ID" value="PUU83358.1"/>
    <property type="molecule type" value="Genomic_DNA"/>
</dbReference>
<evidence type="ECO:0000313" key="2">
    <source>
        <dbReference type="Proteomes" id="UP000244722"/>
    </source>
</evidence>
<reference evidence="1 2" key="1">
    <citation type="submission" date="2017-04" db="EMBL/GenBank/DDBJ databases">
        <title>Draft genome sequence of Tuber borchii Vittad., a whitish edible truffle.</title>
        <authorList>
            <consortium name="DOE Joint Genome Institute"/>
            <person name="Murat C."/>
            <person name="Kuo A."/>
            <person name="Barry K.W."/>
            <person name="Clum A."/>
            <person name="Dockter R.B."/>
            <person name="Fauchery L."/>
            <person name="Iotti M."/>
            <person name="Kohler A."/>
            <person name="Labutti K."/>
            <person name="Lindquist E.A."/>
            <person name="Lipzen A."/>
            <person name="Ohm R.A."/>
            <person name="Wang M."/>
            <person name="Grigoriev I.V."/>
            <person name="Zambonelli A."/>
            <person name="Martin F.M."/>
        </authorList>
    </citation>
    <scope>NUCLEOTIDE SEQUENCE [LARGE SCALE GENOMIC DNA]</scope>
    <source>
        <strain evidence="1 2">Tbo3840</strain>
    </source>
</reference>
<protein>
    <submittedName>
        <fullName evidence="1">Uncharacterized protein</fullName>
    </submittedName>
</protein>
<comment type="caution">
    <text evidence="1">The sequence shown here is derived from an EMBL/GenBank/DDBJ whole genome shotgun (WGS) entry which is preliminary data.</text>
</comment>
<name>A0A2T7A6M1_TUBBO</name>
<keyword evidence="2" id="KW-1185">Reference proteome</keyword>
<evidence type="ECO:0000313" key="1">
    <source>
        <dbReference type="EMBL" id="PUU83358.1"/>
    </source>
</evidence>
<dbReference type="AlphaFoldDB" id="A0A2T7A6M1"/>
<gene>
    <name evidence="1" type="ORF">B9Z19DRAFT_1119426</name>
</gene>
<organism evidence="1 2">
    <name type="scientific">Tuber borchii</name>
    <name type="common">White truffle</name>
    <dbReference type="NCBI Taxonomy" id="42251"/>
    <lineage>
        <taxon>Eukaryota</taxon>
        <taxon>Fungi</taxon>
        <taxon>Dikarya</taxon>
        <taxon>Ascomycota</taxon>
        <taxon>Pezizomycotina</taxon>
        <taxon>Pezizomycetes</taxon>
        <taxon>Pezizales</taxon>
        <taxon>Tuberaceae</taxon>
        <taxon>Tuber</taxon>
    </lineage>
</organism>
<proteinExistence type="predicted"/>